<keyword evidence="2" id="KW-1185">Reference proteome</keyword>
<proteinExistence type="predicted"/>
<dbReference type="RefSeq" id="WP_272744017.1">
    <property type="nucleotide sequence ID" value="NZ_JAQQKV010000001.1"/>
</dbReference>
<reference evidence="1 2" key="1">
    <citation type="submission" date="2023-01" db="EMBL/GenBank/DDBJ databases">
        <title>Novel species of the genus Asticcacaulis isolated from rivers.</title>
        <authorList>
            <person name="Lu H."/>
        </authorList>
    </citation>
    <scope>NUCLEOTIDE SEQUENCE [LARGE SCALE GENOMIC DNA]</scope>
    <source>
        <strain evidence="1 2">LKC15W</strain>
    </source>
</reference>
<dbReference type="InterPro" id="IPR021352">
    <property type="entry name" value="DUF2971"/>
</dbReference>
<dbReference type="Pfam" id="PF11185">
    <property type="entry name" value="DUF2971"/>
    <property type="match status" value="1"/>
</dbReference>
<name>A0ABT5HHG4_9CAUL</name>
<evidence type="ECO:0000313" key="1">
    <source>
        <dbReference type="EMBL" id="MDC7675689.1"/>
    </source>
</evidence>
<organism evidence="1 2">
    <name type="scientific">Asticcacaulis machinosus</name>
    <dbReference type="NCBI Taxonomy" id="2984211"/>
    <lineage>
        <taxon>Bacteria</taxon>
        <taxon>Pseudomonadati</taxon>
        <taxon>Pseudomonadota</taxon>
        <taxon>Alphaproteobacteria</taxon>
        <taxon>Caulobacterales</taxon>
        <taxon>Caulobacteraceae</taxon>
        <taxon>Asticcacaulis</taxon>
    </lineage>
</organism>
<dbReference type="Proteomes" id="UP001218579">
    <property type="component" value="Unassembled WGS sequence"/>
</dbReference>
<gene>
    <name evidence="1" type="ORF">PQU98_06095</name>
</gene>
<dbReference type="EMBL" id="JAQQKV010000001">
    <property type="protein sequence ID" value="MDC7675689.1"/>
    <property type="molecule type" value="Genomic_DNA"/>
</dbReference>
<sequence>MTENVEKTVSDVYPSLFHYTTYSGLIGILQSQSLWATNYQFLNDSTEFKLAAERLVHEIKPHYERAIIEQISINDMFKGYIQAKGGLHNFINEPVTIAESMYKATGDNIFITSFSAHLDQYVAQNGQLSQWRAYGIDGGYSIEFNSKEIENLFKEESEAYDCTGYLADTIYSDDEEKFRLELQPKTESLIYTAIETFRSIIERRAATIPPSAYSDFISFSGRYKHHAFKEENEVRIFVDVKNTTKDKAPHAIRYRGGTLKTPYISLFERGETLKLEELSRDNITVPIKRIIVGPHKDKHLRAASLKAILRHTDIEVTMSDIPFVGVHV</sequence>
<comment type="caution">
    <text evidence="1">The sequence shown here is derived from an EMBL/GenBank/DDBJ whole genome shotgun (WGS) entry which is preliminary data.</text>
</comment>
<evidence type="ECO:0000313" key="2">
    <source>
        <dbReference type="Proteomes" id="UP001218579"/>
    </source>
</evidence>
<protein>
    <submittedName>
        <fullName evidence="1">DUF2971 domain-containing protein</fullName>
    </submittedName>
</protein>
<accession>A0ABT5HHG4</accession>